<dbReference type="PROSITE" id="PS51736">
    <property type="entry name" value="RECOMBINASES_3"/>
    <property type="match status" value="1"/>
</dbReference>
<dbReference type="InterPro" id="IPR038109">
    <property type="entry name" value="DNA_bind_recomb_sf"/>
</dbReference>
<dbReference type="AlphaFoldDB" id="A0A0G1TUJ1"/>
<dbReference type="Proteomes" id="UP000034307">
    <property type="component" value="Unassembled WGS sequence"/>
</dbReference>
<dbReference type="EMBL" id="LCNO01000009">
    <property type="protein sequence ID" value="KKU57808.1"/>
    <property type="molecule type" value="Genomic_DNA"/>
</dbReference>
<protein>
    <submittedName>
        <fullName evidence="3">Recombinase</fullName>
    </submittedName>
</protein>
<name>A0A0G1TUJ1_9BACT</name>
<sequence>MKYIAYCRKSTDEKDRQILSIESQIQEIKDFAQKQNLEIVEFATEAKTAKVPGRLVFEQVLKKIEKGEAQGIVSWHPDRLARNSVDGGRIIYLLDTGKLLDLKFPSFWFENSPQGKFVLNMAFGQSKYYVDNLSENVKRGLRQQLRNGVWPTKSPYGYIYNKPGKKHEIDPNKSKLIKKIFQKYACGEWSQTQIANVLFEHGYQRKNGKPLSLNEVVHLLTNKFYIGAFKYNNEWHEASHERFISKNLFDDVQRKLKENKKQFRNLKFPFLGLVKCGECGASITAERKFKFYKRTRGQVEYVYYRCTKKLKPCSQKYIQEHVLEQQLRKIVLDASLPHAWAENWNKWLDRDEIIERQQTSQRIIETESDTKKLDEKLNTLLDGYLDGTIEANSYKNKKNELFENKVILQDQIIKLQTQGSTWLGPMREFIQKAVNGDKTARAKNNPDELCSVGKNTGSDYFLTNRQLGVRYKMGFAELASRGDSLCERVKGIEPSSPVWKTGALPLSYTRRLWQAGKTRILPLNYTRNLS</sequence>
<dbReference type="GO" id="GO:0000150">
    <property type="term" value="F:DNA strand exchange activity"/>
    <property type="evidence" value="ECO:0007669"/>
    <property type="project" value="InterPro"/>
</dbReference>
<dbReference type="GO" id="GO:0003677">
    <property type="term" value="F:DNA binding"/>
    <property type="evidence" value="ECO:0007669"/>
    <property type="project" value="InterPro"/>
</dbReference>
<dbReference type="PANTHER" id="PTHR30461">
    <property type="entry name" value="DNA-INVERTASE FROM LAMBDOID PROPHAGE"/>
    <property type="match status" value="1"/>
</dbReference>
<dbReference type="Pfam" id="PF00239">
    <property type="entry name" value="Resolvase"/>
    <property type="match status" value="1"/>
</dbReference>
<feature type="domain" description="Recombinase" evidence="2">
    <location>
        <begin position="155"/>
        <end position="262"/>
    </location>
</feature>
<dbReference type="Pfam" id="PF13408">
    <property type="entry name" value="Zn_ribbon_recom"/>
    <property type="match status" value="1"/>
</dbReference>
<proteinExistence type="predicted"/>
<evidence type="ECO:0000259" key="1">
    <source>
        <dbReference type="PROSITE" id="PS51736"/>
    </source>
</evidence>
<organism evidence="3 4">
    <name type="scientific">Candidatus Amesbacteria bacterium GW2011_GWA2_47_11b</name>
    <dbReference type="NCBI Taxonomy" id="1618358"/>
    <lineage>
        <taxon>Bacteria</taxon>
        <taxon>Candidatus Amesiibacteriota</taxon>
    </lineage>
</organism>
<reference evidence="3 4" key="1">
    <citation type="journal article" date="2015" name="Nature">
        <title>rRNA introns, odd ribosomes, and small enigmatic genomes across a large radiation of phyla.</title>
        <authorList>
            <person name="Brown C.T."/>
            <person name="Hug L.A."/>
            <person name="Thomas B.C."/>
            <person name="Sharon I."/>
            <person name="Castelle C.J."/>
            <person name="Singh A."/>
            <person name="Wilkins M.J."/>
            <person name="Williams K.H."/>
            <person name="Banfield J.F."/>
        </authorList>
    </citation>
    <scope>NUCLEOTIDE SEQUENCE [LARGE SCALE GENOMIC DNA]</scope>
</reference>
<dbReference type="STRING" id="1618358.UX80_C0009G0023"/>
<dbReference type="SUPFAM" id="SSF53041">
    <property type="entry name" value="Resolvase-like"/>
    <property type="match status" value="1"/>
</dbReference>
<comment type="caution">
    <text evidence="3">The sequence shown here is derived from an EMBL/GenBank/DDBJ whole genome shotgun (WGS) entry which is preliminary data.</text>
</comment>
<dbReference type="CDD" id="cd00338">
    <property type="entry name" value="Ser_Recombinase"/>
    <property type="match status" value="1"/>
</dbReference>
<dbReference type="SMART" id="SM00857">
    <property type="entry name" value="Resolvase"/>
    <property type="match status" value="1"/>
</dbReference>
<dbReference type="InterPro" id="IPR011109">
    <property type="entry name" value="DNA_bind_recombinase_dom"/>
</dbReference>
<evidence type="ECO:0000259" key="2">
    <source>
        <dbReference type="PROSITE" id="PS51737"/>
    </source>
</evidence>
<dbReference type="InterPro" id="IPR036162">
    <property type="entry name" value="Resolvase-like_N_sf"/>
</dbReference>
<dbReference type="PANTHER" id="PTHR30461:SF23">
    <property type="entry name" value="DNA RECOMBINASE-RELATED"/>
    <property type="match status" value="1"/>
</dbReference>
<evidence type="ECO:0000313" key="3">
    <source>
        <dbReference type="EMBL" id="KKU57808.1"/>
    </source>
</evidence>
<dbReference type="InterPro" id="IPR050639">
    <property type="entry name" value="SSR_resolvase"/>
</dbReference>
<dbReference type="InterPro" id="IPR006119">
    <property type="entry name" value="Resolv_N"/>
</dbReference>
<feature type="domain" description="Resolvase/invertase-type recombinase catalytic" evidence="1">
    <location>
        <begin position="2"/>
        <end position="148"/>
    </location>
</feature>
<dbReference type="Pfam" id="PF07508">
    <property type="entry name" value="Recombinase"/>
    <property type="match status" value="1"/>
</dbReference>
<evidence type="ECO:0000313" key="4">
    <source>
        <dbReference type="Proteomes" id="UP000034307"/>
    </source>
</evidence>
<gene>
    <name evidence="3" type="ORF">UX80_C0009G0023</name>
</gene>
<dbReference type="Gene3D" id="3.40.50.1390">
    <property type="entry name" value="Resolvase, N-terminal catalytic domain"/>
    <property type="match status" value="1"/>
</dbReference>
<dbReference type="Gene3D" id="3.90.1750.20">
    <property type="entry name" value="Putative Large Serine Recombinase, Chain B, Domain 2"/>
    <property type="match status" value="1"/>
</dbReference>
<dbReference type="PROSITE" id="PS51737">
    <property type="entry name" value="RECOMBINASE_DNA_BIND"/>
    <property type="match status" value="1"/>
</dbReference>
<dbReference type="InterPro" id="IPR025827">
    <property type="entry name" value="Zn_ribbon_recom_dom"/>
</dbReference>
<accession>A0A0G1TUJ1</accession>